<evidence type="ECO:0000313" key="1">
    <source>
        <dbReference type="EMBL" id="KAJ3475147.1"/>
    </source>
</evidence>
<dbReference type="InterPro" id="IPR032675">
    <property type="entry name" value="LRR_dom_sf"/>
</dbReference>
<keyword evidence="2" id="KW-1185">Reference proteome</keyword>
<accession>A0AAD5Y8K6</accession>
<reference evidence="1" key="1">
    <citation type="submission" date="2022-07" db="EMBL/GenBank/DDBJ databases">
        <title>Genome Sequence of Physisporinus lineatus.</title>
        <authorList>
            <person name="Buettner E."/>
        </authorList>
    </citation>
    <scope>NUCLEOTIDE SEQUENCE</scope>
    <source>
        <strain evidence="1">VT162</strain>
    </source>
</reference>
<sequence>MHFHHWTRWILPLEVCEKVIDESDAGGSYKERCTNFCAFALVCKSWVPRTRIHLFRDVYLDSAQQSTKFLATLSMSPGFCGYVEELTIDCSNSPNESNGWIYILLRTLPSRLTNLQRLSYNSLPTLHPTFFVFSRNFTSVKSLVLFGLNSQSFREVVQIINGFPNLLALRVDNCIWKTPGAFYKGGSHKLEVLDVFTHSFDTNKTPNGIYDVSDWVMASGSVASLQKLRLDPYYHTLQWDHFLQYGLRRLEVLYIGVHKSYNGKGSGKRTSFFRPGDRGLVLSSPGLDYLPSLESLGSLHFLFIDIHSVDSTCISSVLQGLLDCLPTSLEVIELHFPGVDSETLFEEQAMELWRTIDTTLTNSRYTSLRSVDIMWKVLPQTQPSDIPQLLSSLDQQGLFKGSFPALYKAGLLWCGDDSTDTVFSVSTACCNSKSITSLTYFEDL</sequence>
<evidence type="ECO:0000313" key="2">
    <source>
        <dbReference type="Proteomes" id="UP001212997"/>
    </source>
</evidence>
<name>A0AAD5Y8K6_9APHY</name>
<dbReference type="AlphaFoldDB" id="A0AAD5Y8K6"/>
<protein>
    <recommendedName>
        <fullName evidence="3">F-box protein</fullName>
    </recommendedName>
</protein>
<organism evidence="1 2">
    <name type="scientific">Meripilus lineatus</name>
    <dbReference type="NCBI Taxonomy" id="2056292"/>
    <lineage>
        <taxon>Eukaryota</taxon>
        <taxon>Fungi</taxon>
        <taxon>Dikarya</taxon>
        <taxon>Basidiomycota</taxon>
        <taxon>Agaricomycotina</taxon>
        <taxon>Agaricomycetes</taxon>
        <taxon>Polyporales</taxon>
        <taxon>Meripilaceae</taxon>
        <taxon>Meripilus</taxon>
    </lineage>
</organism>
<comment type="caution">
    <text evidence="1">The sequence shown here is derived from an EMBL/GenBank/DDBJ whole genome shotgun (WGS) entry which is preliminary data.</text>
</comment>
<dbReference type="Proteomes" id="UP001212997">
    <property type="component" value="Unassembled WGS sequence"/>
</dbReference>
<gene>
    <name evidence="1" type="ORF">NLI96_g12033</name>
</gene>
<dbReference type="EMBL" id="JANAWD010000907">
    <property type="protein sequence ID" value="KAJ3475147.1"/>
    <property type="molecule type" value="Genomic_DNA"/>
</dbReference>
<dbReference type="Gene3D" id="3.80.10.10">
    <property type="entry name" value="Ribonuclease Inhibitor"/>
    <property type="match status" value="1"/>
</dbReference>
<proteinExistence type="predicted"/>
<evidence type="ECO:0008006" key="3">
    <source>
        <dbReference type="Google" id="ProtNLM"/>
    </source>
</evidence>
<dbReference type="SUPFAM" id="SSF52047">
    <property type="entry name" value="RNI-like"/>
    <property type="match status" value="1"/>
</dbReference>